<evidence type="ECO:0000313" key="2">
    <source>
        <dbReference type="Proteomes" id="UP001222087"/>
    </source>
</evidence>
<proteinExistence type="predicted"/>
<evidence type="ECO:0008006" key="3">
    <source>
        <dbReference type="Google" id="ProtNLM"/>
    </source>
</evidence>
<reference evidence="1 2" key="1">
    <citation type="submission" date="2023-02" db="EMBL/GenBank/DDBJ databases">
        <title>Genome Sequence of L. cardiaca H63T.</title>
        <authorList>
            <person name="Lopez A.E."/>
            <person name="Cianciotto N.P."/>
        </authorList>
    </citation>
    <scope>NUCLEOTIDE SEQUENCE [LARGE SCALE GENOMIC DNA]</scope>
    <source>
        <strain evidence="1 2">H63</strain>
    </source>
</reference>
<sequence>MDVFIDADIFVNFYYFSNEINYLNKIKHLIMQKKIRLHLTENVIIDFLCKRRNLFLKCKNFKNNCTVRYKKFTNFSQFISNQKNSNTPIAEIDSILLEIFRASNVINLTKKDVLKIFSKHEDHLTKREILNWQMLLENIECDLHLISPHGDYFYKNTSIIKEQLQDEWERNVFTPFKILGYRSMSSFLIKHFPIEMAGNNIEELQVDFLLKKLPQVKTFSEIHRIVKKLNQFILLNPQQLEAICDIFIHNRFIKWMLSDQDIILFIRKLIEKYKRIIDPIQLSQLKNILLNYTTGPLAHI</sequence>
<dbReference type="Proteomes" id="UP001222087">
    <property type="component" value="Chromosome"/>
</dbReference>
<name>A0ABY8AY14_9GAMM</name>
<protein>
    <recommendedName>
        <fullName evidence="3">DUF4935 domain-containing protein</fullName>
    </recommendedName>
</protein>
<accession>A0ABY8AY14</accession>
<organism evidence="1 2">
    <name type="scientific">Legionella cardiaca</name>
    <dbReference type="NCBI Taxonomy" id="1071983"/>
    <lineage>
        <taxon>Bacteria</taxon>
        <taxon>Pseudomonadati</taxon>
        <taxon>Pseudomonadota</taxon>
        <taxon>Gammaproteobacteria</taxon>
        <taxon>Legionellales</taxon>
        <taxon>Legionellaceae</taxon>
        <taxon>Legionella</taxon>
    </lineage>
</organism>
<dbReference type="RefSeq" id="WP_275089817.1">
    <property type="nucleotide sequence ID" value="NZ_CP119078.1"/>
</dbReference>
<gene>
    <name evidence="1" type="ORF">PXX05_04240</name>
</gene>
<dbReference type="EMBL" id="CP119078">
    <property type="protein sequence ID" value="WED44002.1"/>
    <property type="molecule type" value="Genomic_DNA"/>
</dbReference>
<keyword evidence="2" id="KW-1185">Reference proteome</keyword>
<evidence type="ECO:0000313" key="1">
    <source>
        <dbReference type="EMBL" id="WED44002.1"/>
    </source>
</evidence>